<feature type="compositionally biased region" description="Low complexity" evidence="3">
    <location>
        <begin position="12"/>
        <end position="26"/>
    </location>
</feature>
<proteinExistence type="predicted"/>
<evidence type="ECO:0000259" key="4">
    <source>
        <dbReference type="PROSITE" id="PS50977"/>
    </source>
</evidence>
<reference evidence="5 7" key="1">
    <citation type="submission" date="2017-09" db="EMBL/GenBank/DDBJ databases">
        <title>Bacterial and phytoplankton interrelationship in Kongsfjorden, an Arctic fjord.</title>
        <authorList>
            <person name="Sinha R."/>
            <person name="Krishnan K."/>
        </authorList>
    </citation>
    <scope>NUCLEOTIDE SEQUENCE [LARGE SCALE GENOMIC DNA]</scope>
    <source>
        <strain evidence="5 7">58</strain>
    </source>
</reference>
<reference evidence="6 8" key="2">
    <citation type="submission" date="2018-10" db="EMBL/GenBank/DDBJ databases">
        <title>Complete genome sequence of Pseudomonas pelagia strain Kongs-67.</title>
        <authorList>
            <person name="Sinha R.K."/>
            <person name="Krishnan K."/>
        </authorList>
    </citation>
    <scope>NUCLEOTIDE SEQUENCE [LARGE SCALE GENOMIC DNA]</scope>
    <source>
        <strain evidence="6 8">Kongs-67</strain>
    </source>
</reference>
<dbReference type="InterPro" id="IPR001647">
    <property type="entry name" value="HTH_TetR"/>
</dbReference>
<dbReference type="SUPFAM" id="SSF46689">
    <property type="entry name" value="Homeodomain-like"/>
    <property type="match status" value="1"/>
</dbReference>
<dbReference type="PANTHER" id="PTHR43479">
    <property type="entry name" value="ACREF/ENVCD OPERON REPRESSOR-RELATED"/>
    <property type="match status" value="1"/>
</dbReference>
<evidence type="ECO:0000256" key="2">
    <source>
        <dbReference type="PROSITE-ProRule" id="PRU00335"/>
    </source>
</evidence>
<dbReference type="EMBL" id="NWMT01000223">
    <property type="protein sequence ID" value="PCC98176.1"/>
    <property type="molecule type" value="Genomic_DNA"/>
</dbReference>
<sequence>MNTTTTKPGITPSSKAAKIPTAAAATPESKRRYRGSAVEERRAQRRQQLIDAAIQVYGENGYRHSGVKQVCDAAGLTQRYFYESFGHSDELLIACYEQAASWMRENNMAAAKAAGKDQVLRSRAMLRAFFQALKENPTIGRLLLIEIRGISPAVDQAIEKALKATSDDIARVLARPGKHFDELLQAGILGGVIHIALHWMANGYSTPVDVVTDTALKLGVSLLDAND</sequence>
<dbReference type="Gene3D" id="1.10.357.10">
    <property type="entry name" value="Tetracycline Repressor, domain 2"/>
    <property type="match status" value="1"/>
</dbReference>
<dbReference type="AlphaFoldDB" id="A0AA91Z4Z1"/>
<dbReference type="PRINTS" id="PR00455">
    <property type="entry name" value="HTHTETR"/>
</dbReference>
<accession>A0AA91Z4Z1</accession>
<evidence type="ECO:0000313" key="5">
    <source>
        <dbReference type="EMBL" id="PCC98176.1"/>
    </source>
</evidence>
<evidence type="ECO:0000256" key="3">
    <source>
        <dbReference type="SAM" id="MobiDB-lite"/>
    </source>
</evidence>
<keyword evidence="8" id="KW-1185">Reference proteome</keyword>
<gene>
    <name evidence="5" type="ORF">CO192_17155</name>
    <name evidence="6" type="ORF">EAO82_13555</name>
</gene>
<dbReference type="Proteomes" id="UP000243750">
    <property type="component" value="Unassembled WGS sequence"/>
</dbReference>
<dbReference type="Pfam" id="PF00440">
    <property type="entry name" value="TetR_N"/>
    <property type="match status" value="1"/>
</dbReference>
<organism evidence="5 7">
    <name type="scientific">Halopseudomonas pelagia</name>
    <dbReference type="NCBI Taxonomy" id="553151"/>
    <lineage>
        <taxon>Bacteria</taxon>
        <taxon>Pseudomonadati</taxon>
        <taxon>Pseudomonadota</taxon>
        <taxon>Gammaproteobacteria</taxon>
        <taxon>Pseudomonadales</taxon>
        <taxon>Pseudomonadaceae</taxon>
        <taxon>Halopseudomonas</taxon>
    </lineage>
</organism>
<dbReference type="PANTHER" id="PTHR43479:SF11">
    <property type="entry name" value="ACREF_ENVCD OPERON REPRESSOR-RELATED"/>
    <property type="match status" value="1"/>
</dbReference>
<protein>
    <submittedName>
        <fullName evidence="5">TetR family transcriptional regulator</fullName>
    </submittedName>
    <submittedName>
        <fullName evidence="6">TetR/AcrR family transcriptional regulator</fullName>
    </submittedName>
</protein>
<dbReference type="InterPro" id="IPR050624">
    <property type="entry name" value="HTH-type_Tx_Regulator"/>
</dbReference>
<dbReference type="SUPFAM" id="SSF48498">
    <property type="entry name" value="Tetracyclin repressor-like, C-terminal domain"/>
    <property type="match status" value="1"/>
</dbReference>
<evidence type="ECO:0000313" key="7">
    <source>
        <dbReference type="Proteomes" id="UP000243750"/>
    </source>
</evidence>
<evidence type="ECO:0000313" key="6">
    <source>
        <dbReference type="EMBL" id="QFY57302.1"/>
    </source>
</evidence>
<feature type="DNA-binding region" description="H-T-H motif" evidence="2">
    <location>
        <begin position="66"/>
        <end position="85"/>
    </location>
</feature>
<feature type="region of interest" description="Disordered" evidence="3">
    <location>
        <begin position="1"/>
        <end position="41"/>
    </location>
</feature>
<evidence type="ECO:0000313" key="8">
    <source>
        <dbReference type="Proteomes" id="UP000344571"/>
    </source>
</evidence>
<dbReference type="InterPro" id="IPR036271">
    <property type="entry name" value="Tet_transcr_reg_TetR-rel_C_sf"/>
</dbReference>
<feature type="domain" description="HTH tetR-type" evidence="4">
    <location>
        <begin position="43"/>
        <end position="103"/>
    </location>
</feature>
<dbReference type="RefSeq" id="WP_096347763.1">
    <property type="nucleotide sequence ID" value="NZ_CP033116.1"/>
</dbReference>
<dbReference type="EMBL" id="CP033116">
    <property type="protein sequence ID" value="QFY57302.1"/>
    <property type="molecule type" value="Genomic_DNA"/>
</dbReference>
<dbReference type="GO" id="GO:0003677">
    <property type="term" value="F:DNA binding"/>
    <property type="evidence" value="ECO:0007669"/>
    <property type="project" value="UniProtKB-UniRule"/>
</dbReference>
<dbReference type="PROSITE" id="PS50977">
    <property type="entry name" value="HTH_TETR_2"/>
    <property type="match status" value="1"/>
</dbReference>
<name>A0AA91Z4Z1_9GAMM</name>
<dbReference type="Proteomes" id="UP000344571">
    <property type="component" value="Chromosome"/>
</dbReference>
<evidence type="ECO:0000256" key="1">
    <source>
        <dbReference type="ARBA" id="ARBA00023125"/>
    </source>
</evidence>
<keyword evidence="1 2" id="KW-0238">DNA-binding</keyword>
<dbReference type="InterPro" id="IPR009057">
    <property type="entry name" value="Homeodomain-like_sf"/>
</dbReference>